<dbReference type="SUPFAM" id="SSF51445">
    <property type="entry name" value="(Trans)glycosidases"/>
    <property type="match status" value="2"/>
</dbReference>
<proteinExistence type="predicted"/>
<keyword evidence="4 5" id="KW-0326">Glycosidase</keyword>
<evidence type="ECO:0000313" key="9">
    <source>
        <dbReference type="Proteomes" id="UP001159042"/>
    </source>
</evidence>
<evidence type="ECO:0000259" key="7">
    <source>
        <dbReference type="PROSITE" id="PS51910"/>
    </source>
</evidence>
<dbReference type="GO" id="GO:0005975">
    <property type="term" value="P:carbohydrate metabolic process"/>
    <property type="evidence" value="ECO:0007669"/>
    <property type="project" value="InterPro"/>
</dbReference>
<feature type="domain" description="GH18" evidence="7">
    <location>
        <begin position="23"/>
        <end position="390"/>
    </location>
</feature>
<dbReference type="GO" id="GO:0004568">
    <property type="term" value="F:chitinase activity"/>
    <property type="evidence" value="ECO:0007669"/>
    <property type="project" value="UniProtKB-ARBA"/>
</dbReference>
<dbReference type="InterPro" id="IPR001223">
    <property type="entry name" value="Glyco_hydro18_cat"/>
</dbReference>
<dbReference type="Gene3D" id="3.10.50.10">
    <property type="match status" value="2"/>
</dbReference>
<dbReference type="SMART" id="SM00636">
    <property type="entry name" value="Glyco_18"/>
    <property type="match status" value="2"/>
</dbReference>
<evidence type="ECO:0000256" key="2">
    <source>
        <dbReference type="ARBA" id="ARBA00022801"/>
    </source>
</evidence>
<dbReference type="EMBL" id="JANEYG010000003">
    <property type="protein sequence ID" value="KAJ8924366.1"/>
    <property type="molecule type" value="Genomic_DNA"/>
</dbReference>
<feature type="signal peptide" evidence="6">
    <location>
        <begin position="1"/>
        <end position="22"/>
    </location>
</feature>
<comment type="caution">
    <text evidence="8">The sequence shown here is derived from an EMBL/GenBank/DDBJ whole genome shotgun (WGS) entry which is preliminary data.</text>
</comment>
<evidence type="ECO:0000256" key="3">
    <source>
        <dbReference type="ARBA" id="ARBA00023157"/>
    </source>
</evidence>
<gene>
    <name evidence="8" type="ORF">NQ315_007162</name>
</gene>
<evidence type="ECO:0000313" key="8">
    <source>
        <dbReference type="EMBL" id="KAJ8924366.1"/>
    </source>
</evidence>
<evidence type="ECO:0000256" key="5">
    <source>
        <dbReference type="RuleBase" id="RU000489"/>
    </source>
</evidence>
<feature type="domain" description="GH18" evidence="7">
    <location>
        <begin position="390"/>
        <end position="756"/>
    </location>
</feature>
<evidence type="ECO:0000256" key="6">
    <source>
        <dbReference type="SAM" id="SignalP"/>
    </source>
</evidence>
<dbReference type="PANTHER" id="PTHR11177">
    <property type="entry name" value="CHITINASE"/>
    <property type="match status" value="1"/>
</dbReference>
<dbReference type="InterPro" id="IPR029070">
    <property type="entry name" value="Chitinase_insertion_sf"/>
</dbReference>
<accession>A0AAV8WDN5</accession>
<evidence type="ECO:0000256" key="1">
    <source>
        <dbReference type="ARBA" id="ARBA00022729"/>
    </source>
</evidence>
<dbReference type="GO" id="GO:0006032">
    <property type="term" value="P:chitin catabolic process"/>
    <property type="evidence" value="ECO:0007669"/>
    <property type="project" value="UniProtKB-ARBA"/>
</dbReference>
<dbReference type="Pfam" id="PF00704">
    <property type="entry name" value="Glyco_hydro_18"/>
    <property type="match status" value="2"/>
</dbReference>
<dbReference type="PANTHER" id="PTHR11177:SF360">
    <property type="entry name" value="CHITINASE 4-RELATED"/>
    <property type="match status" value="1"/>
</dbReference>
<dbReference type="FunFam" id="3.10.50.10:FF:000001">
    <property type="entry name" value="Chitinase 3-like 1"/>
    <property type="match status" value="2"/>
</dbReference>
<dbReference type="Gene3D" id="3.20.20.80">
    <property type="entry name" value="Glycosidases"/>
    <property type="match status" value="2"/>
</dbReference>
<dbReference type="InterPro" id="IPR011583">
    <property type="entry name" value="Chitinase_II/V-like_cat"/>
</dbReference>
<keyword evidence="3" id="KW-1015">Disulfide bond</keyword>
<protein>
    <recommendedName>
        <fullName evidence="7">GH18 domain-containing protein</fullName>
    </recommendedName>
</protein>
<dbReference type="InterPro" id="IPR017853">
    <property type="entry name" value="GH"/>
</dbReference>
<dbReference type="InterPro" id="IPR001579">
    <property type="entry name" value="Glyco_hydro_18_chit_AS"/>
</dbReference>
<keyword evidence="2 5" id="KW-0378">Hydrolase</keyword>
<name>A0AAV8WDN5_9CUCU</name>
<dbReference type="GO" id="GO:0005576">
    <property type="term" value="C:extracellular region"/>
    <property type="evidence" value="ECO:0007669"/>
    <property type="project" value="TreeGrafter"/>
</dbReference>
<dbReference type="AlphaFoldDB" id="A0AAV8WDN5"/>
<organism evidence="8 9">
    <name type="scientific">Exocentrus adspersus</name>
    <dbReference type="NCBI Taxonomy" id="1586481"/>
    <lineage>
        <taxon>Eukaryota</taxon>
        <taxon>Metazoa</taxon>
        <taxon>Ecdysozoa</taxon>
        <taxon>Arthropoda</taxon>
        <taxon>Hexapoda</taxon>
        <taxon>Insecta</taxon>
        <taxon>Pterygota</taxon>
        <taxon>Neoptera</taxon>
        <taxon>Endopterygota</taxon>
        <taxon>Coleoptera</taxon>
        <taxon>Polyphaga</taxon>
        <taxon>Cucujiformia</taxon>
        <taxon>Chrysomeloidea</taxon>
        <taxon>Cerambycidae</taxon>
        <taxon>Lamiinae</taxon>
        <taxon>Acanthocinini</taxon>
        <taxon>Exocentrus</taxon>
    </lineage>
</organism>
<feature type="chain" id="PRO_5043429178" description="GH18 domain-containing protein" evidence="6">
    <location>
        <begin position="23"/>
        <end position="756"/>
    </location>
</feature>
<dbReference type="FunFam" id="3.20.20.80:FF:000007">
    <property type="entry name" value="Acidic mammalian chitinase"/>
    <property type="match status" value="2"/>
</dbReference>
<dbReference type="GO" id="GO:0008061">
    <property type="term" value="F:chitin binding"/>
    <property type="evidence" value="ECO:0007669"/>
    <property type="project" value="InterPro"/>
</dbReference>
<sequence length="756" mass="83041">MKVSAAFLLVATSAVLLSSVSAKNIVCYFASWTVYRPGNGKFDVPNIDPSLCTHILFGFVGLSTEGKVQILDGWESNDDGLKGFAHLTNLTQVNPKLKVMVSMGGWNEGSQKYSEVASNPQKRRALAEDVVQFIKTHNFDGFDLDWEYPGLRDGADIEHDPTNFVELLKELKTALYPRGYLLSAAVSGGITNMDIAYDVPAVSELLDIINVMVYDFHGAFEPFVGHTAPLTASSKDDAGNATLNVKSGIQHWIDRGADPAKMHLGLGTYGRSFTLADPSNAELYAPIKGGGAAGPYTRQEGVLGYNEICELHSDWTYVWDDEQQVPHRVSGDQWVGYDDERSLALKVEFAKEKDLGGVMVWAYDTDDFLGICGGETYPLIRTIKKTLETKNIVCYFASWTVYRPGNGKFDVPNIDPSLCTHILFGFVGLSTEGKVQILDGWESNDDGLKGFAHLTNLTQVNPNLKVMVSMGGWNEGSQKYSEVAANPEKRKALAEDVVQFLETHNFHGFDLDWEYPGIRDGSDIAHDPANFVELLKELKTALYPRGYLLSAAVSGGITNMDIAYDVPAVSELLDIINVMVYDFHGAFEPFVGHTAPLTASSKDDAGNATLNVKSGIQHWIDRGADPAKMHLGLGTYGRSFTLADPSNAELYAPITGGGAAGPYTRQEGVLGYNEICELHSDWTYIWDDEQQVPHKVSGNQWVGYDDERSLALKVEFAKEKDLGGVMVWAYDTDDFLGICGGETYPLIRTIKKTLDN</sequence>
<dbReference type="PROSITE" id="PS01095">
    <property type="entry name" value="GH18_1"/>
    <property type="match status" value="1"/>
</dbReference>
<dbReference type="CDD" id="cd02872">
    <property type="entry name" value="GH18_chitolectin_chitotriosidase"/>
    <property type="match status" value="2"/>
</dbReference>
<evidence type="ECO:0000256" key="4">
    <source>
        <dbReference type="ARBA" id="ARBA00023295"/>
    </source>
</evidence>
<reference evidence="8 9" key="1">
    <citation type="journal article" date="2023" name="Insect Mol. Biol.">
        <title>Genome sequencing provides insights into the evolution of gene families encoding plant cell wall-degrading enzymes in longhorned beetles.</title>
        <authorList>
            <person name="Shin N.R."/>
            <person name="Okamura Y."/>
            <person name="Kirsch R."/>
            <person name="Pauchet Y."/>
        </authorList>
    </citation>
    <scope>NUCLEOTIDE SEQUENCE [LARGE SCALE GENOMIC DNA]</scope>
    <source>
        <strain evidence="8">EAD_L_NR</strain>
    </source>
</reference>
<dbReference type="SUPFAM" id="SSF54556">
    <property type="entry name" value="Chitinase insertion domain"/>
    <property type="match status" value="2"/>
</dbReference>
<dbReference type="InterPro" id="IPR050314">
    <property type="entry name" value="Glycosyl_Hydrlase_18"/>
</dbReference>
<keyword evidence="1 6" id="KW-0732">Signal</keyword>
<keyword evidence="9" id="KW-1185">Reference proteome</keyword>
<dbReference type="PROSITE" id="PS51910">
    <property type="entry name" value="GH18_2"/>
    <property type="match status" value="2"/>
</dbReference>
<dbReference type="Proteomes" id="UP001159042">
    <property type="component" value="Unassembled WGS sequence"/>
</dbReference>